<dbReference type="GO" id="GO:0071949">
    <property type="term" value="F:FAD binding"/>
    <property type="evidence" value="ECO:0007669"/>
    <property type="project" value="InterPro"/>
</dbReference>
<dbReference type="Gene3D" id="3.30.70.2450">
    <property type="match status" value="1"/>
</dbReference>
<dbReference type="InterPro" id="IPR002938">
    <property type="entry name" value="FAD-bd"/>
</dbReference>
<dbReference type="EMBL" id="QUMQ01000001">
    <property type="protein sequence ID" value="REG01197.1"/>
    <property type="molecule type" value="Genomic_DNA"/>
</dbReference>
<keyword evidence="3" id="KW-0274">FAD</keyword>
<sequence>MTNDVVIVGAGPTGLVLASELALAGVHPIVLERLPEPTGLSKALALVGRSVDLLERRGLLERFPAVGPPVFAHFSMLPLDLAVVGDLGVRGIFLPQAQTEEILLARALELGVEIRRGQAVDGLEQDPDGVTLTVHGQPVRARYVVGCDGGSSTVRKLAGIGFPGIAPARLLRLADFTVPAGVAGEGHLDLPTGERLPYFISGVVPLRDGYFRVITNEPYPAGFDRDAPMTVEELQGSVQRATGVRLPITGTRWMSRFTDATRQADRYRAGRVLLAGDAAHIHLPAGGPGLNTGLLDAFNLGWKLAAELHGWAPEGLLDSYHTERHAEGARVLLHTRAQGALALPDERVASLRTVFAELLQDAATTRRLAGLLYSLDTRYDMGGGQTHPLVGRWSPEIDATHTAKPMLFGAKCPGWEDRVVTVPTGDPEAMLIRPDGYVAWAGSPDDGALEPALRRWFGRPSA</sequence>
<dbReference type="Pfam" id="PF01494">
    <property type="entry name" value="FAD_binding_3"/>
    <property type="match status" value="1"/>
</dbReference>
<dbReference type="PANTHER" id="PTHR43004">
    <property type="entry name" value="TRK SYSTEM POTASSIUM UPTAKE PROTEIN"/>
    <property type="match status" value="1"/>
</dbReference>
<accession>A0A3D9ZV29</accession>
<dbReference type="Pfam" id="PF21274">
    <property type="entry name" value="Rng_hyd_C"/>
    <property type="match status" value="1"/>
</dbReference>
<dbReference type="PRINTS" id="PR00420">
    <property type="entry name" value="RNGMNOXGNASE"/>
</dbReference>
<evidence type="ECO:0000313" key="5">
    <source>
        <dbReference type="EMBL" id="REG01197.1"/>
    </source>
</evidence>
<dbReference type="PANTHER" id="PTHR43004:SF19">
    <property type="entry name" value="BINDING MONOOXYGENASE, PUTATIVE (JCVI)-RELATED"/>
    <property type="match status" value="1"/>
</dbReference>
<feature type="domain" description="FAD-binding" evidence="4">
    <location>
        <begin position="4"/>
        <end position="332"/>
    </location>
</feature>
<evidence type="ECO:0000256" key="2">
    <source>
        <dbReference type="ARBA" id="ARBA00022630"/>
    </source>
</evidence>
<name>A0A3D9ZV29_9ACTN</name>
<dbReference type="Gene3D" id="3.50.50.60">
    <property type="entry name" value="FAD/NAD(P)-binding domain"/>
    <property type="match status" value="1"/>
</dbReference>
<organism evidence="5 6">
    <name type="scientific">Asanoa ferruginea</name>
    <dbReference type="NCBI Taxonomy" id="53367"/>
    <lineage>
        <taxon>Bacteria</taxon>
        <taxon>Bacillati</taxon>
        <taxon>Actinomycetota</taxon>
        <taxon>Actinomycetes</taxon>
        <taxon>Micromonosporales</taxon>
        <taxon>Micromonosporaceae</taxon>
        <taxon>Asanoa</taxon>
    </lineage>
</organism>
<dbReference type="InterPro" id="IPR050641">
    <property type="entry name" value="RIFMO-like"/>
</dbReference>
<keyword evidence="2" id="KW-0285">Flavoprotein</keyword>
<dbReference type="RefSeq" id="WP_116073280.1">
    <property type="nucleotide sequence ID" value="NZ_BONB01000008.1"/>
</dbReference>
<dbReference type="GO" id="GO:0016709">
    <property type="term" value="F:oxidoreductase activity, acting on paired donors, with incorporation or reduction of molecular oxygen, NAD(P)H as one donor, and incorporation of one atom of oxygen"/>
    <property type="evidence" value="ECO:0007669"/>
    <property type="project" value="UniProtKB-ARBA"/>
</dbReference>
<keyword evidence="6" id="KW-1185">Reference proteome</keyword>
<evidence type="ECO:0000259" key="4">
    <source>
        <dbReference type="Pfam" id="PF01494"/>
    </source>
</evidence>
<dbReference type="Gene3D" id="3.40.30.120">
    <property type="match status" value="1"/>
</dbReference>
<dbReference type="InterPro" id="IPR036188">
    <property type="entry name" value="FAD/NAD-bd_sf"/>
</dbReference>
<reference evidence="5 6" key="1">
    <citation type="submission" date="2018-08" db="EMBL/GenBank/DDBJ databases">
        <title>Sequencing the genomes of 1000 actinobacteria strains.</title>
        <authorList>
            <person name="Klenk H.-P."/>
        </authorList>
    </citation>
    <scope>NUCLEOTIDE SEQUENCE [LARGE SCALE GENOMIC DNA]</scope>
    <source>
        <strain evidence="5 6">DSM 44099</strain>
    </source>
</reference>
<gene>
    <name evidence="5" type="ORF">DFJ67_7277</name>
</gene>
<dbReference type="Proteomes" id="UP000256913">
    <property type="component" value="Unassembled WGS sequence"/>
</dbReference>
<protein>
    <submittedName>
        <fullName evidence="5">2-polyprenyl-6-methoxyphenol hydroxylase-like FAD-dependent oxidoreductase</fullName>
    </submittedName>
</protein>
<comment type="cofactor">
    <cofactor evidence="1">
        <name>FAD</name>
        <dbReference type="ChEBI" id="CHEBI:57692"/>
    </cofactor>
</comment>
<evidence type="ECO:0000256" key="1">
    <source>
        <dbReference type="ARBA" id="ARBA00001974"/>
    </source>
</evidence>
<evidence type="ECO:0000256" key="3">
    <source>
        <dbReference type="ARBA" id="ARBA00022827"/>
    </source>
</evidence>
<evidence type="ECO:0000313" key="6">
    <source>
        <dbReference type="Proteomes" id="UP000256913"/>
    </source>
</evidence>
<proteinExistence type="predicted"/>
<comment type="caution">
    <text evidence="5">The sequence shown here is derived from an EMBL/GenBank/DDBJ whole genome shotgun (WGS) entry which is preliminary data.</text>
</comment>
<dbReference type="OrthoDB" id="3647401at2"/>
<dbReference type="AlphaFoldDB" id="A0A3D9ZV29"/>
<dbReference type="SUPFAM" id="SSF51905">
    <property type="entry name" value="FAD/NAD(P)-binding domain"/>
    <property type="match status" value="1"/>
</dbReference>